<proteinExistence type="predicted"/>
<evidence type="ECO:0000313" key="4">
    <source>
        <dbReference type="EMBL" id="KAJ8304759.1"/>
    </source>
</evidence>
<dbReference type="InterPro" id="IPR000859">
    <property type="entry name" value="CUB_dom"/>
</dbReference>
<dbReference type="SUPFAM" id="SSF49854">
    <property type="entry name" value="Spermadhesin, CUB domain"/>
    <property type="match status" value="1"/>
</dbReference>
<reference evidence="4 5" key="1">
    <citation type="submission" date="2022-12" db="EMBL/GenBank/DDBJ databases">
        <title>Chromosome-level genome of Tegillarca granosa.</title>
        <authorList>
            <person name="Kim J."/>
        </authorList>
    </citation>
    <scope>NUCLEOTIDE SEQUENCE [LARGE SCALE GENOMIC DNA]</scope>
    <source>
        <strain evidence="4">Teg-2019</strain>
        <tissue evidence="4">Adductor muscle</tissue>
    </source>
</reference>
<keyword evidence="5" id="KW-1185">Reference proteome</keyword>
<feature type="domain" description="CUB" evidence="3">
    <location>
        <begin position="40"/>
        <end position="108"/>
    </location>
</feature>
<sequence>MDCWWILDAGSDDLKLIMYFIYDVACPNDLINIYDAGTGCTSPQTLRTTSEYQYLSSQNFPEQYSSDSNCRWNIYNPFGIVEVDVIISDMEDDTTPSVCDYDKYQIFD</sequence>
<evidence type="ECO:0000313" key="5">
    <source>
        <dbReference type="Proteomes" id="UP001217089"/>
    </source>
</evidence>
<evidence type="ECO:0000256" key="2">
    <source>
        <dbReference type="PROSITE-ProRule" id="PRU00059"/>
    </source>
</evidence>
<organism evidence="4 5">
    <name type="scientific">Tegillarca granosa</name>
    <name type="common">Malaysian cockle</name>
    <name type="synonym">Anadara granosa</name>
    <dbReference type="NCBI Taxonomy" id="220873"/>
    <lineage>
        <taxon>Eukaryota</taxon>
        <taxon>Metazoa</taxon>
        <taxon>Spiralia</taxon>
        <taxon>Lophotrochozoa</taxon>
        <taxon>Mollusca</taxon>
        <taxon>Bivalvia</taxon>
        <taxon>Autobranchia</taxon>
        <taxon>Pteriomorphia</taxon>
        <taxon>Arcoida</taxon>
        <taxon>Arcoidea</taxon>
        <taxon>Arcidae</taxon>
        <taxon>Tegillarca</taxon>
    </lineage>
</organism>
<dbReference type="PROSITE" id="PS01180">
    <property type="entry name" value="CUB"/>
    <property type="match status" value="1"/>
</dbReference>
<dbReference type="Pfam" id="PF00431">
    <property type="entry name" value="CUB"/>
    <property type="match status" value="1"/>
</dbReference>
<evidence type="ECO:0000259" key="3">
    <source>
        <dbReference type="PROSITE" id="PS01180"/>
    </source>
</evidence>
<dbReference type="InterPro" id="IPR035914">
    <property type="entry name" value="Sperma_CUB_dom_sf"/>
</dbReference>
<accession>A0ABQ9EHI4</accession>
<protein>
    <recommendedName>
        <fullName evidence="3">CUB domain-containing protein</fullName>
    </recommendedName>
</protein>
<gene>
    <name evidence="4" type="ORF">KUTeg_018342</name>
</gene>
<name>A0ABQ9EHI4_TEGGR</name>
<comment type="caution">
    <text evidence="4">The sequence shown here is derived from an EMBL/GenBank/DDBJ whole genome shotgun (WGS) entry which is preliminary data.</text>
</comment>
<keyword evidence="1" id="KW-1015">Disulfide bond</keyword>
<dbReference type="Gene3D" id="2.60.120.290">
    <property type="entry name" value="Spermadhesin, CUB domain"/>
    <property type="match status" value="1"/>
</dbReference>
<dbReference type="Proteomes" id="UP001217089">
    <property type="component" value="Unassembled WGS sequence"/>
</dbReference>
<evidence type="ECO:0000256" key="1">
    <source>
        <dbReference type="ARBA" id="ARBA00023157"/>
    </source>
</evidence>
<comment type="caution">
    <text evidence="2">Lacks conserved residue(s) required for the propagation of feature annotation.</text>
</comment>
<feature type="non-terminal residue" evidence="4">
    <location>
        <position position="108"/>
    </location>
</feature>
<dbReference type="EMBL" id="JARBDR010000903">
    <property type="protein sequence ID" value="KAJ8304759.1"/>
    <property type="molecule type" value="Genomic_DNA"/>
</dbReference>